<keyword evidence="10" id="KW-1185">Reference proteome</keyword>
<dbReference type="InterPro" id="IPR000837">
    <property type="entry name" value="AP-1"/>
</dbReference>
<dbReference type="AlphaFoldDB" id="A0A6A4WZX3"/>
<dbReference type="InterPro" id="IPR046347">
    <property type="entry name" value="bZIP_sf"/>
</dbReference>
<dbReference type="EMBL" id="VIIS01000117">
    <property type="protein sequence ID" value="KAF0313056.1"/>
    <property type="molecule type" value="Genomic_DNA"/>
</dbReference>
<comment type="similarity">
    <text evidence="1">Belongs to the bZIP family. Fos subfamily.</text>
</comment>
<keyword evidence="4" id="KW-0804">Transcription</keyword>
<feature type="compositionally biased region" description="Basic and acidic residues" evidence="7">
    <location>
        <begin position="234"/>
        <end position="247"/>
    </location>
</feature>
<evidence type="ECO:0000256" key="3">
    <source>
        <dbReference type="ARBA" id="ARBA00023125"/>
    </source>
</evidence>
<feature type="region of interest" description="Disordered" evidence="7">
    <location>
        <begin position="86"/>
        <end position="161"/>
    </location>
</feature>
<feature type="region of interest" description="Disordered" evidence="7">
    <location>
        <begin position="325"/>
        <end position="349"/>
    </location>
</feature>
<comment type="subunit">
    <text evidence="5">Homodimer. Heterodimer with Jra. The kay-Jra heterodimer binds more stably to the AP-1 site than either of the two proteins alone.</text>
</comment>
<feature type="domain" description="BZIP" evidence="8">
    <location>
        <begin position="147"/>
        <end position="210"/>
    </location>
</feature>
<name>A0A6A4WZX3_AMPAM</name>
<gene>
    <name evidence="9" type="primary">FOS-FOX_2</name>
    <name evidence="9" type="ORF">FJT64_016330</name>
</gene>
<sequence>MRVPRTRAGSGEGAVETERVLTPLTNSSELLLPNFSSVESLNSGLTRTTPTLTPTTLRNIEETFMAFDGGLVAPPVSHQHQAGFVTPQVATGGGGGAAPAAEPQPAYRRADGSPPPAAERASRAVPQGHHRGGRRPKEDDELSPEEEQRRRVRRERNKQAAARCRRRRLDLTNTLQMETEELEDERSSLERQIQMLTAQKEELNFLLEAHRPCCKLGRDKENAPKRRVIVKQEAAKAARAEPSEPERPVAAGPAGPAVKVPRPTTLSVAGFATATSMHKEVALTTPSQGLALNFDSLLQGGTGLTPVGGAALPALMPLPSGSLATPVVSQPERRADMLSPETGKELVSL</sequence>
<dbReference type="PROSITE" id="PS00036">
    <property type="entry name" value="BZIP_BASIC"/>
    <property type="match status" value="1"/>
</dbReference>
<protein>
    <submittedName>
        <fullName evidence="9">Transforming protein v-Fos/v-Fox</fullName>
    </submittedName>
</protein>
<dbReference type="InterPro" id="IPR004826">
    <property type="entry name" value="bZIP_Maf"/>
</dbReference>
<keyword evidence="6" id="KW-0175">Coiled coil</keyword>
<evidence type="ECO:0000256" key="1">
    <source>
        <dbReference type="ARBA" id="ARBA00007619"/>
    </source>
</evidence>
<feature type="region of interest" description="Disordered" evidence="7">
    <location>
        <begin position="234"/>
        <end position="258"/>
    </location>
</feature>
<dbReference type="FunFam" id="1.20.5.170:FF:000006">
    <property type="entry name" value="fos-related antigen 2 isoform X1"/>
    <property type="match status" value="1"/>
</dbReference>
<evidence type="ECO:0000256" key="2">
    <source>
        <dbReference type="ARBA" id="ARBA00023015"/>
    </source>
</evidence>
<accession>A0A6A4WZX3</accession>
<dbReference type="Pfam" id="PF03131">
    <property type="entry name" value="bZIP_Maf"/>
    <property type="match status" value="1"/>
</dbReference>
<dbReference type="PROSITE" id="PS50217">
    <property type="entry name" value="BZIP"/>
    <property type="match status" value="1"/>
</dbReference>
<dbReference type="Proteomes" id="UP000440578">
    <property type="component" value="Unassembled WGS sequence"/>
</dbReference>
<dbReference type="PANTHER" id="PTHR23351">
    <property type="entry name" value="FOS TRANSCRIPTION FACTOR-RELATED"/>
    <property type="match status" value="1"/>
</dbReference>
<dbReference type="InterPro" id="IPR004827">
    <property type="entry name" value="bZIP"/>
</dbReference>
<dbReference type="PRINTS" id="PR00042">
    <property type="entry name" value="LEUZIPPRFOS"/>
</dbReference>
<keyword evidence="3" id="KW-0238">DNA-binding</keyword>
<comment type="caution">
    <text evidence="9">The sequence shown here is derived from an EMBL/GenBank/DDBJ whole genome shotgun (WGS) entry which is preliminary data.</text>
</comment>
<feature type="coiled-coil region" evidence="6">
    <location>
        <begin position="172"/>
        <end position="206"/>
    </location>
</feature>
<dbReference type="SUPFAM" id="SSF57959">
    <property type="entry name" value="Leucine zipper domain"/>
    <property type="match status" value="1"/>
</dbReference>
<evidence type="ECO:0000256" key="7">
    <source>
        <dbReference type="SAM" id="MobiDB-lite"/>
    </source>
</evidence>
<dbReference type="Gene3D" id="1.20.5.170">
    <property type="match status" value="1"/>
</dbReference>
<evidence type="ECO:0000256" key="6">
    <source>
        <dbReference type="SAM" id="Coils"/>
    </source>
</evidence>
<evidence type="ECO:0000259" key="8">
    <source>
        <dbReference type="PROSITE" id="PS50217"/>
    </source>
</evidence>
<dbReference type="PANTHER" id="PTHR23351:SF56">
    <property type="entry name" value="KAYAK"/>
    <property type="match status" value="1"/>
</dbReference>
<evidence type="ECO:0000313" key="9">
    <source>
        <dbReference type="EMBL" id="KAF0313056.1"/>
    </source>
</evidence>
<evidence type="ECO:0000256" key="4">
    <source>
        <dbReference type="ARBA" id="ARBA00023163"/>
    </source>
</evidence>
<dbReference type="SMART" id="SM00338">
    <property type="entry name" value="BRLZ"/>
    <property type="match status" value="1"/>
</dbReference>
<dbReference type="GO" id="GO:0000981">
    <property type="term" value="F:DNA-binding transcription factor activity, RNA polymerase II-specific"/>
    <property type="evidence" value="ECO:0007669"/>
    <property type="project" value="TreeGrafter"/>
</dbReference>
<dbReference type="OrthoDB" id="5866312at2759"/>
<reference evidence="9 10" key="1">
    <citation type="submission" date="2019-07" db="EMBL/GenBank/DDBJ databases">
        <title>Draft genome assembly of a fouling barnacle, Amphibalanus amphitrite (Darwin, 1854): The first reference genome for Thecostraca.</title>
        <authorList>
            <person name="Kim W."/>
        </authorList>
    </citation>
    <scope>NUCLEOTIDE SEQUENCE [LARGE SCALE GENOMIC DNA]</scope>
    <source>
        <strain evidence="9">SNU_AA5</strain>
        <tissue evidence="9">Soma without cirri and trophi</tissue>
    </source>
</reference>
<evidence type="ECO:0000313" key="10">
    <source>
        <dbReference type="Proteomes" id="UP000440578"/>
    </source>
</evidence>
<keyword evidence="2" id="KW-0805">Transcription regulation</keyword>
<feature type="compositionally biased region" description="Low complexity" evidence="7">
    <location>
        <begin position="248"/>
        <end position="258"/>
    </location>
</feature>
<proteinExistence type="inferred from homology"/>
<evidence type="ECO:0000256" key="5">
    <source>
        <dbReference type="ARBA" id="ARBA00044005"/>
    </source>
</evidence>
<dbReference type="GO" id="GO:0005634">
    <property type="term" value="C:nucleus"/>
    <property type="evidence" value="ECO:0007669"/>
    <property type="project" value="TreeGrafter"/>
</dbReference>
<dbReference type="GO" id="GO:0000978">
    <property type="term" value="F:RNA polymerase II cis-regulatory region sequence-specific DNA binding"/>
    <property type="evidence" value="ECO:0007669"/>
    <property type="project" value="TreeGrafter"/>
</dbReference>
<organism evidence="9 10">
    <name type="scientific">Amphibalanus amphitrite</name>
    <name type="common">Striped barnacle</name>
    <name type="synonym">Balanus amphitrite</name>
    <dbReference type="NCBI Taxonomy" id="1232801"/>
    <lineage>
        <taxon>Eukaryota</taxon>
        <taxon>Metazoa</taxon>
        <taxon>Ecdysozoa</taxon>
        <taxon>Arthropoda</taxon>
        <taxon>Crustacea</taxon>
        <taxon>Multicrustacea</taxon>
        <taxon>Cirripedia</taxon>
        <taxon>Thoracica</taxon>
        <taxon>Thoracicalcarea</taxon>
        <taxon>Balanomorpha</taxon>
        <taxon>Balanoidea</taxon>
        <taxon>Balanidae</taxon>
        <taxon>Amphibalaninae</taxon>
        <taxon>Amphibalanus</taxon>
    </lineage>
</organism>